<dbReference type="InterPro" id="IPR008250">
    <property type="entry name" value="ATPase_P-typ_transduc_dom_A_sf"/>
</dbReference>
<evidence type="ECO:0000256" key="14">
    <source>
        <dbReference type="PIRSR" id="PIRSR606539-2"/>
    </source>
</evidence>
<evidence type="ECO:0000259" key="19">
    <source>
        <dbReference type="Pfam" id="PF16212"/>
    </source>
</evidence>
<evidence type="ECO:0000256" key="13">
    <source>
        <dbReference type="PIRSR" id="PIRSR606539-1"/>
    </source>
</evidence>
<feature type="binding site" evidence="14">
    <location>
        <position position="872"/>
    </location>
    <ligand>
        <name>ATP</name>
        <dbReference type="ChEBI" id="CHEBI:30616"/>
    </ligand>
</feature>
<comment type="catalytic activity">
    <reaction evidence="11 16">
        <text>ATP + H2O + phospholipidSide 1 = ADP + phosphate + phospholipidSide 2.</text>
        <dbReference type="EC" id="7.6.2.1"/>
    </reaction>
</comment>
<dbReference type="Pfam" id="PF00702">
    <property type="entry name" value="Hydrolase"/>
    <property type="match status" value="1"/>
</dbReference>
<dbReference type="Gene3D" id="3.40.50.1000">
    <property type="entry name" value="HAD superfamily/HAD-like"/>
    <property type="match status" value="2"/>
</dbReference>
<feature type="transmembrane region" description="Helical" evidence="16">
    <location>
        <begin position="1406"/>
        <end position="1427"/>
    </location>
</feature>
<feature type="region of interest" description="Disordered" evidence="17">
    <location>
        <begin position="1"/>
        <end position="80"/>
    </location>
</feature>
<organism evidence="20 21">
    <name type="scientific">Uncinula necator</name>
    <name type="common">Grape powdery mildew</name>
    <dbReference type="NCBI Taxonomy" id="52586"/>
    <lineage>
        <taxon>Eukaryota</taxon>
        <taxon>Fungi</taxon>
        <taxon>Dikarya</taxon>
        <taxon>Ascomycota</taxon>
        <taxon>Pezizomycotina</taxon>
        <taxon>Leotiomycetes</taxon>
        <taxon>Erysiphales</taxon>
        <taxon>Erysiphaceae</taxon>
        <taxon>Erysiphe</taxon>
    </lineage>
</organism>
<dbReference type="SUPFAM" id="SSF56784">
    <property type="entry name" value="HAD-like"/>
    <property type="match status" value="1"/>
</dbReference>
<dbReference type="OMA" id="VSENEMF"/>
<evidence type="ECO:0000256" key="9">
    <source>
        <dbReference type="ARBA" id="ARBA00022989"/>
    </source>
</evidence>
<evidence type="ECO:0000256" key="16">
    <source>
        <dbReference type="RuleBase" id="RU362033"/>
    </source>
</evidence>
<dbReference type="SUPFAM" id="SSF81660">
    <property type="entry name" value="Metal cation-transporting ATPase, ATP-binding domain N"/>
    <property type="match status" value="1"/>
</dbReference>
<keyword evidence="9 16" id="KW-1133">Transmembrane helix</keyword>
<dbReference type="GO" id="GO:0140326">
    <property type="term" value="F:ATPase-coupled intramembrane lipid transporter activity"/>
    <property type="evidence" value="ECO:0007669"/>
    <property type="project" value="UniProtKB-EC"/>
</dbReference>
<evidence type="ECO:0000256" key="7">
    <source>
        <dbReference type="ARBA" id="ARBA00022842"/>
    </source>
</evidence>
<dbReference type="PANTHER" id="PTHR24092:SF174">
    <property type="entry name" value="PHOSPHOLIPID-TRANSPORTING ATPASE DNF3-RELATED"/>
    <property type="match status" value="1"/>
</dbReference>
<dbReference type="InterPro" id="IPR006539">
    <property type="entry name" value="P-type_ATPase_IV"/>
</dbReference>
<feature type="binding site" evidence="14">
    <location>
        <position position="645"/>
    </location>
    <ligand>
        <name>ATP</name>
        <dbReference type="ChEBI" id="CHEBI:30616"/>
    </ligand>
</feature>
<evidence type="ECO:0000256" key="17">
    <source>
        <dbReference type="SAM" id="MobiDB-lite"/>
    </source>
</evidence>
<dbReference type="GO" id="GO:0005802">
    <property type="term" value="C:trans-Golgi network"/>
    <property type="evidence" value="ECO:0007669"/>
    <property type="project" value="TreeGrafter"/>
</dbReference>
<feature type="compositionally biased region" description="Basic and acidic residues" evidence="17">
    <location>
        <begin position="1"/>
        <end position="26"/>
    </location>
</feature>
<dbReference type="GO" id="GO:0016887">
    <property type="term" value="F:ATP hydrolysis activity"/>
    <property type="evidence" value="ECO:0007669"/>
    <property type="project" value="InterPro"/>
</dbReference>
<dbReference type="FunFam" id="3.40.50.1000:FF:000001">
    <property type="entry name" value="Phospholipid-transporting ATPase IC"/>
    <property type="match status" value="1"/>
</dbReference>
<dbReference type="GO" id="GO:0006892">
    <property type="term" value="P:post-Golgi vesicle-mediated transport"/>
    <property type="evidence" value="ECO:0007669"/>
    <property type="project" value="TreeGrafter"/>
</dbReference>
<dbReference type="NCBIfam" id="TIGR01652">
    <property type="entry name" value="ATPase-Plipid"/>
    <property type="match status" value="2"/>
</dbReference>
<evidence type="ECO:0000256" key="3">
    <source>
        <dbReference type="ARBA" id="ARBA00022692"/>
    </source>
</evidence>
<feature type="transmembrane region" description="Helical" evidence="16">
    <location>
        <begin position="577"/>
        <end position="598"/>
    </location>
</feature>
<dbReference type="GO" id="GO:0032456">
    <property type="term" value="P:endocytic recycling"/>
    <property type="evidence" value="ECO:0007669"/>
    <property type="project" value="TreeGrafter"/>
</dbReference>
<protein>
    <recommendedName>
        <fullName evidence="16">Phospholipid-transporting ATPase</fullName>
        <ecNumber evidence="16">7.6.2.1</ecNumber>
    </recommendedName>
</protein>
<evidence type="ECO:0000256" key="4">
    <source>
        <dbReference type="ARBA" id="ARBA00022723"/>
    </source>
</evidence>
<dbReference type="InterPro" id="IPR032631">
    <property type="entry name" value="P-type_ATPase_N"/>
</dbReference>
<dbReference type="InterPro" id="IPR023298">
    <property type="entry name" value="ATPase_P-typ_TM_dom_sf"/>
</dbReference>
<dbReference type="EMBL" id="JNVN01004571">
    <property type="protein sequence ID" value="KHJ30289.1"/>
    <property type="molecule type" value="Genomic_DNA"/>
</dbReference>
<evidence type="ECO:0000259" key="18">
    <source>
        <dbReference type="Pfam" id="PF16209"/>
    </source>
</evidence>
<dbReference type="Pfam" id="PF16212">
    <property type="entry name" value="PhoLip_ATPase_C"/>
    <property type="match status" value="1"/>
</dbReference>
<feature type="region of interest" description="Disordered" evidence="17">
    <location>
        <begin position="116"/>
        <end position="164"/>
    </location>
</feature>
<keyword evidence="6 14" id="KW-0067">ATP-binding</keyword>
<evidence type="ECO:0000256" key="2">
    <source>
        <dbReference type="ARBA" id="ARBA00008109"/>
    </source>
</evidence>
<name>A0A0B1P0H7_UNCNE</name>
<feature type="compositionally biased region" description="Polar residues" evidence="17">
    <location>
        <begin position="39"/>
        <end position="48"/>
    </location>
</feature>
<keyword evidence="7 15" id="KW-0460">Magnesium</keyword>
<evidence type="ECO:0000256" key="6">
    <source>
        <dbReference type="ARBA" id="ARBA00022840"/>
    </source>
</evidence>
<feature type="compositionally biased region" description="Basic and acidic residues" evidence="17">
    <location>
        <begin position="118"/>
        <end position="143"/>
    </location>
</feature>
<evidence type="ECO:0000256" key="10">
    <source>
        <dbReference type="ARBA" id="ARBA00023136"/>
    </source>
</evidence>
<dbReference type="Proteomes" id="UP000030854">
    <property type="component" value="Unassembled WGS sequence"/>
</dbReference>
<comment type="subcellular location">
    <subcellularLocation>
        <location evidence="1 16">Membrane</location>
        <topology evidence="1 16">Multi-pass membrane protein</topology>
    </subcellularLocation>
</comment>
<evidence type="ECO:0000256" key="11">
    <source>
        <dbReference type="ARBA" id="ARBA00034036"/>
    </source>
</evidence>
<dbReference type="Pfam" id="PF16209">
    <property type="entry name" value="PhoLip_ATPase_N"/>
    <property type="match status" value="1"/>
</dbReference>
<keyword evidence="5 14" id="KW-0547">Nucleotide-binding</keyword>
<dbReference type="InterPro" id="IPR023299">
    <property type="entry name" value="ATPase_P-typ_cyto_dom_N"/>
</dbReference>
<dbReference type="PROSITE" id="PS00154">
    <property type="entry name" value="ATPASE_E1_E2"/>
    <property type="match status" value="1"/>
</dbReference>
<dbReference type="InterPro" id="IPR036412">
    <property type="entry name" value="HAD-like_sf"/>
</dbReference>
<feature type="transmembrane region" description="Helical" evidence="16">
    <location>
        <begin position="535"/>
        <end position="557"/>
    </location>
</feature>
<feature type="active site" description="4-aspartylphosphate intermediate" evidence="13">
    <location>
        <position position="643"/>
    </location>
</feature>
<dbReference type="SUPFAM" id="SSF81653">
    <property type="entry name" value="Calcium ATPase, transduction domain A"/>
    <property type="match status" value="1"/>
</dbReference>
<keyword evidence="21" id="KW-1185">Reference proteome</keyword>
<dbReference type="GO" id="GO:0000287">
    <property type="term" value="F:magnesium ion binding"/>
    <property type="evidence" value="ECO:0007669"/>
    <property type="project" value="UniProtKB-UniRule"/>
</dbReference>
<dbReference type="SUPFAM" id="SSF81665">
    <property type="entry name" value="Calcium ATPase, transmembrane domain M"/>
    <property type="match status" value="1"/>
</dbReference>
<dbReference type="GO" id="GO:0045332">
    <property type="term" value="P:phospholipid translocation"/>
    <property type="evidence" value="ECO:0007669"/>
    <property type="project" value="TreeGrafter"/>
</dbReference>
<feature type="domain" description="P-type ATPase C-terminal" evidence="19">
    <location>
        <begin position="1258"/>
        <end position="1511"/>
    </location>
</feature>
<dbReference type="Gene3D" id="3.40.1110.10">
    <property type="entry name" value="Calcium-transporting ATPase, cytoplasmic domain N"/>
    <property type="match status" value="3"/>
</dbReference>
<feature type="transmembrane region" description="Helical" evidence="16">
    <location>
        <begin position="1322"/>
        <end position="1342"/>
    </location>
</feature>
<sequence>MRDSNLLDKDSPRVRFSKELDNRESISEEIPTRVPGPSKSPNNTSENKPGNVFKPISILLKKSTSSNRPVRNSSASRTRERGYSLRKLILNRNRKHRLSEDDSTILSEILPPQVVQKDLSKTESETSKEAERHNRISPRENDFKTSQIGSNTWGGLGDSKSLAMRKDGGRRKNILMNLIQNSLIGQLWLRDSSLFSKVNQWRKETLKRLLGPTDIPPSKNGRRIKIDATRISPLIDERTGTEYFGNTIRSSRYTLFNFFPRQLFFQFSKLANAYFLLVSIFQLIPGLSTTGTYTTIGPLLFFVAISMGKEGYDDVRRYKLDQIENARKTFVLQASKSGETPIPKRSYWNGGWLALGQNNTEPSVGSCSDSVAQSETSPCWMTQKWKDVKVGDIVKLQRNDHIPSDIVLLHAEGQNGVAYIETMALDGETNLKSKQAPSILAKKYKTIDEIVTCRAQIVAEDPNIDLYNFEGHLIIDDEMLPLTCNEIILRGSILRNTSAVIGIVINTGEECKIRMNANKNPRIKAPELQKITNQIVVILVLFVLSLTVFCTIAYQIWSATTENKGFYLDQVHINIARIFIGFFILYNTLIPLSLYVSLEVIKVGQMLLMNDVDIYDPVSDTPMVVNTTTILENLGQVNYIFSDKTGTLTENVMRFRKLSVAGYAWLHDFDLQKEAKLSEQNHEIEDFLESNKDGSRSQMVKMLKIQTKGFRSSDMNASTYTDPDSIHRSSSIWRSTAQPYKTSNTTNYRTEELLRFMQYKPHSVFTKRARLFLLSLALCHTCLPEVQENGEIEFQSASPDELALIKAAQDLEWLVIDRTARSITLTYPGELNFSTKVTEAYQILDVIEFSSKRKRMSIIVRFPDGKLCIFCKGADSIILPKLKNAPLAIQKKSEVFRRASQRKSIEAERALRITSEWSPTMLSFRHSSQNLSRRRSTGQTRTSMAKKYLQPIRDDLDTWLRQREQSRVDVTACDLDANAYLSSRTSTYGHSLSSSCTSINDKNSLENLISDSVILNEAVILERCFQHIDDFASEGLRTLLFGYRFFDEKEYISWKKIYTDATTSLVDRQTLIEKAGDLIEYDFELSGATAIEDKLQKGVPETIDKLRRANIKIWMLTGDKRETAINIAYSARLCKSYSEIIILDYEKGNVNMVVSNALSDIKKGTLAHTVIVVDGQTLSEIDNNDFLALQFFDLVVLADSVICCRASPSQKASLVKRVRIKVVNSTTLAIGDGANDIAMILEAHVGIGISGKEGLQAARISDYSIAQFRFLQKLLLVHGRWNYIRTGKYILGTFWKELVFYLLQALYQRWAGYTGTSLFESTSLTFFNTLFTSLSVVIIGIFEQDLSATTLLAVPELYIQGQRNEGFNIKKYIGWMFMAVIESMIIFFTMFGLFGSATFNKDDNLLSLGTLCFTVTLIFINTKLLIFEMYNKTFLSIGAWAITIMGWFLWQILLSGVFKPGNIYPLYPIKDGFLHDFGANILWWTVVTLGIACLVILELGVSSIRKTFFPTDVDIFQELQRDALIHKRFEDTLQAELDGDITGVEMGREKTTMELKGGAEVEALLDQPRFMSYEETNSKPRYRKPPVNNSLTTGDMMINKNFTKVESMTTDTEMTRRQTLMRHSIDIAELMRKA</sequence>
<feature type="domain" description="P-type ATPase N-terminal" evidence="18">
    <location>
        <begin position="240"/>
        <end position="296"/>
    </location>
</feature>
<dbReference type="HOGENOM" id="CLU_000846_5_0_1"/>
<dbReference type="GO" id="GO:0005524">
    <property type="term" value="F:ATP binding"/>
    <property type="evidence" value="ECO:0007669"/>
    <property type="project" value="UniProtKB-UniRule"/>
</dbReference>
<evidence type="ECO:0000313" key="20">
    <source>
        <dbReference type="EMBL" id="KHJ30289.1"/>
    </source>
</evidence>
<dbReference type="GO" id="GO:0005886">
    <property type="term" value="C:plasma membrane"/>
    <property type="evidence" value="ECO:0007669"/>
    <property type="project" value="TreeGrafter"/>
</dbReference>
<evidence type="ECO:0000256" key="1">
    <source>
        <dbReference type="ARBA" id="ARBA00004141"/>
    </source>
</evidence>
<evidence type="ECO:0000256" key="8">
    <source>
        <dbReference type="ARBA" id="ARBA00022967"/>
    </source>
</evidence>
<dbReference type="InterPro" id="IPR023214">
    <property type="entry name" value="HAD_sf"/>
</dbReference>
<dbReference type="InterPro" id="IPR001757">
    <property type="entry name" value="P_typ_ATPase"/>
</dbReference>
<dbReference type="InterPro" id="IPR018303">
    <property type="entry name" value="ATPase_P-typ_P_site"/>
</dbReference>
<comment type="caution">
    <text evidence="20">The sequence shown here is derived from an EMBL/GenBank/DDBJ whole genome shotgun (WGS) entry which is preliminary data.</text>
</comment>
<comment type="cofactor">
    <cofactor evidence="15">
        <name>Mg(2+)</name>
        <dbReference type="ChEBI" id="CHEBI:18420"/>
    </cofactor>
</comment>
<reference evidence="20 21" key="1">
    <citation type="journal article" date="2014" name="BMC Genomics">
        <title>Adaptive genomic structural variation in the grape powdery mildew pathogen, Erysiphe necator.</title>
        <authorList>
            <person name="Jones L."/>
            <person name="Riaz S."/>
            <person name="Morales-Cruz A."/>
            <person name="Amrine K.C."/>
            <person name="McGuire B."/>
            <person name="Gubler W.D."/>
            <person name="Walker M.A."/>
            <person name="Cantu D."/>
        </authorList>
    </citation>
    <scope>NUCLEOTIDE SEQUENCE [LARGE SCALE GENOMIC DNA]</scope>
    <source>
        <strain evidence="21">c</strain>
    </source>
</reference>
<proteinExistence type="inferred from homology"/>
<dbReference type="Pfam" id="PF13246">
    <property type="entry name" value="Cation_ATPase"/>
    <property type="match status" value="1"/>
</dbReference>
<dbReference type="Gene3D" id="2.70.150.10">
    <property type="entry name" value="Calcium-transporting ATPase, cytoplasmic transduction domain A"/>
    <property type="match status" value="2"/>
</dbReference>
<feature type="transmembrane region" description="Helical" evidence="16">
    <location>
        <begin position="1372"/>
        <end position="1394"/>
    </location>
</feature>
<comment type="similarity">
    <text evidence="2 16">Belongs to the cation transport ATPase (P-type) (TC 3.A.3) family. Type IV subfamily.</text>
</comment>
<dbReference type="STRING" id="52586.A0A0B1P0H7"/>
<keyword evidence="3 16" id="KW-0812">Transmembrane</keyword>
<feature type="binding site" evidence="14">
    <location>
        <position position="643"/>
    </location>
    <ligand>
        <name>ATP</name>
        <dbReference type="ChEBI" id="CHEBI:30616"/>
    </ligand>
</feature>
<evidence type="ECO:0000256" key="5">
    <source>
        <dbReference type="ARBA" id="ARBA00022741"/>
    </source>
</evidence>
<gene>
    <name evidence="20" type="ORF">EV44_g5948</name>
</gene>
<feature type="compositionally biased region" description="Polar residues" evidence="17">
    <location>
        <begin position="62"/>
        <end position="76"/>
    </location>
</feature>
<dbReference type="InterPro" id="IPR032630">
    <property type="entry name" value="P_typ_ATPase_c"/>
</dbReference>
<feature type="binding site" evidence="14">
    <location>
        <position position="801"/>
    </location>
    <ligand>
        <name>ATP</name>
        <dbReference type="ChEBI" id="CHEBI:30616"/>
    </ligand>
</feature>
<comment type="catalytic activity">
    <reaction evidence="12">
        <text>a 1,2-diacyl-sn-glycero-3-phosphoethanolamine(out) + ATP + H2O = a 1,2-diacyl-sn-glycero-3-phosphoethanolamine(in) + ADP + phosphate + H(+)</text>
        <dbReference type="Rhea" id="RHEA:66132"/>
        <dbReference type="ChEBI" id="CHEBI:15377"/>
        <dbReference type="ChEBI" id="CHEBI:15378"/>
        <dbReference type="ChEBI" id="CHEBI:30616"/>
        <dbReference type="ChEBI" id="CHEBI:43474"/>
        <dbReference type="ChEBI" id="CHEBI:64612"/>
        <dbReference type="ChEBI" id="CHEBI:456216"/>
    </reaction>
    <physiologicalReaction direction="left-to-right" evidence="12">
        <dbReference type="Rhea" id="RHEA:66133"/>
    </physiologicalReaction>
</comment>
<evidence type="ECO:0000256" key="12">
    <source>
        <dbReference type="ARBA" id="ARBA00049128"/>
    </source>
</evidence>
<dbReference type="PANTHER" id="PTHR24092">
    <property type="entry name" value="PROBABLE PHOSPHOLIPID-TRANSPORTING ATPASE"/>
    <property type="match status" value="1"/>
</dbReference>
<feature type="transmembrane region" description="Helical" evidence="16">
    <location>
        <begin position="1481"/>
        <end position="1501"/>
    </location>
</feature>
<feature type="binding site" evidence="15">
    <location>
        <position position="643"/>
    </location>
    <ligand>
        <name>Mg(2+)</name>
        <dbReference type="ChEBI" id="CHEBI:18420"/>
    </ligand>
</feature>
<keyword evidence="4 15" id="KW-0479">Metal-binding</keyword>
<evidence type="ECO:0000256" key="15">
    <source>
        <dbReference type="PIRSR" id="PIRSR606539-3"/>
    </source>
</evidence>
<dbReference type="NCBIfam" id="TIGR01494">
    <property type="entry name" value="ATPase_P-type"/>
    <property type="match status" value="1"/>
</dbReference>
<dbReference type="EC" id="7.6.2.1" evidence="16"/>
<feature type="binding site" evidence="14">
    <location>
        <position position="849"/>
    </location>
    <ligand>
        <name>ATP</name>
        <dbReference type="ChEBI" id="CHEBI:30616"/>
    </ligand>
</feature>
<feature type="region of interest" description="Disordered" evidence="17">
    <location>
        <begin position="1575"/>
        <end position="1594"/>
    </location>
</feature>
<accession>A0A0B1P0H7</accession>
<dbReference type="FunFam" id="3.40.50.1000:FF:000172">
    <property type="entry name" value="Phospholipid-transporting ATPase"/>
    <property type="match status" value="1"/>
</dbReference>
<feature type="binding site" evidence="14">
    <location>
        <position position="644"/>
    </location>
    <ligand>
        <name>ATP</name>
        <dbReference type="ChEBI" id="CHEBI:30616"/>
    </ligand>
</feature>
<feature type="transmembrane region" description="Helical" evidence="16">
    <location>
        <begin position="1434"/>
        <end position="1458"/>
    </location>
</feature>
<dbReference type="PRINTS" id="PR00119">
    <property type="entry name" value="CATATPASE"/>
</dbReference>
<keyword evidence="10 16" id="KW-0472">Membrane</keyword>
<feature type="binding site" evidence="15">
    <location>
        <position position="645"/>
    </location>
    <ligand>
        <name>Mg(2+)</name>
        <dbReference type="ChEBI" id="CHEBI:18420"/>
    </ligand>
</feature>
<evidence type="ECO:0000313" key="21">
    <source>
        <dbReference type="Proteomes" id="UP000030854"/>
    </source>
</evidence>
<dbReference type="Gene3D" id="1.20.1110.10">
    <property type="entry name" value="Calcium-transporting ATPase, transmembrane domain"/>
    <property type="match status" value="1"/>
</dbReference>
<keyword evidence="8 16" id="KW-1278">Translocase</keyword>